<comment type="caution">
    <text evidence="2">The sequence shown here is derived from an EMBL/GenBank/DDBJ whole genome shotgun (WGS) entry which is preliminary data.</text>
</comment>
<keyword evidence="1" id="KW-1133">Transmembrane helix</keyword>
<reference evidence="2 3" key="1">
    <citation type="submission" date="2015-01" db="EMBL/GenBank/DDBJ databases">
        <authorList>
            <person name="Filippidou S."/>
            <person name="Jeanneret N."/>
            <person name="Russel-Delif L."/>
            <person name="Junier T."/>
            <person name="Wunderlin T."/>
            <person name="Molina V."/>
            <person name="Johnson S.L."/>
            <person name="Davenport K.W."/>
            <person name="Chain P.S."/>
            <person name="Dorador C."/>
            <person name="Junier P."/>
        </authorList>
    </citation>
    <scope>NUCLEOTIDE SEQUENCE [LARGE SCALE GENOMIC DNA]</scope>
    <source>
        <strain evidence="2 3">Et7/4</strain>
    </source>
</reference>
<organism evidence="2 3">
    <name type="scientific">Geobacillus kaustophilus</name>
    <dbReference type="NCBI Taxonomy" id="1462"/>
    <lineage>
        <taxon>Bacteria</taxon>
        <taxon>Bacillati</taxon>
        <taxon>Bacillota</taxon>
        <taxon>Bacilli</taxon>
        <taxon>Bacillales</taxon>
        <taxon>Anoxybacillaceae</taxon>
        <taxon>Geobacillus</taxon>
        <taxon>Geobacillus thermoleovorans group</taxon>
    </lineage>
</organism>
<dbReference type="Proteomes" id="UP000032522">
    <property type="component" value="Unassembled WGS sequence"/>
</dbReference>
<evidence type="ECO:0000313" key="3">
    <source>
        <dbReference type="Proteomes" id="UP000032522"/>
    </source>
</evidence>
<dbReference type="EMBL" id="JYBP01000003">
    <property type="protein sequence ID" value="KJE26616.1"/>
    <property type="molecule type" value="Genomic_DNA"/>
</dbReference>
<dbReference type="AlphaFoldDB" id="A0A0D8BR44"/>
<name>A0A0D8BR44_GEOKU</name>
<keyword evidence="1" id="KW-0472">Membrane</keyword>
<proteinExistence type="predicted"/>
<sequence length="61" mass="7426">MLFFVRKIVQSDVFFWCFPHMLFVFFYIKLSFPMSKVKKGTRIPFLISICIKIEFITIYGY</sequence>
<protein>
    <submittedName>
        <fullName evidence="2">Uncharacterized protein</fullName>
    </submittedName>
</protein>
<feature type="transmembrane region" description="Helical" evidence="1">
    <location>
        <begin position="13"/>
        <end position="30"/>
    </location>
</feature>
<evidence type="ECO:0000256" key="1">
    <source>
        <dbReference type="SAM" id="Phobius"/>
    </source>
</evidence>
<gene>
    <name evidence="2" type="ORF">LG52_895</name>
</gene>
<dbReference type="PATRIC" id="fig|1462.6.peg.1050"/>
<keyword evidence="1" id="KW-0812">Transmembrane</keyword>
<accession>A0A0D8BR44</accession>
<evidence type="ECO:0000313" key="2">
    <source>
        <dbReference type="EMBL" id="KJE26616.1"/>
    </source>
</evidence>